<dbReference type="Proteomes" id="UP000078046">
    <property type="component" value="Unassembled WGS sequence"/>
</dbReference>
<dbReference type="SMART" id="SM00336">
    <property type="entry name" value="BBOX"/>
    <property type="match status" value="2"/>
</dbReference>
<feature type="domain" description="B box-type" evidence="5">
    <location>
        <begin position="270"/>
        <end position="313"/>
    </location>
</feature>
<dbReference type="PANTHER" id="PTHR25462:SF306">
    <property type="entry name" value="TRIPARTITE MOTIF CONTAINING 9"/>
    <property type="match status" value="1"/>
</dbReference>
<dbReference type="CDD" id="cd19756">
    <property type="entry name" value="Bbox2"/>
    <property type="match status" value="1"/>
</dbReference>
<dbReference type="Gene3D" id="3.30.160.60">
    <property type="entry name" value="Classic Zinc Finger"/>
    <property type="match status" value="1"/>
</dbReference>
<dbReference type="CDD" id="cd19757">
    <property type="entry name" value="Bbox1"/>
    <property type="match status" value="1"/>
</dbReference>
<evidence type="ECO:0000313" key="6">
    <source>
        <dbReference type="EMBL" id="OAF67965.1"/>
    </source>
</evidence>
<reference evidence="6 7" key="1">
    <citation type="submission" date="2016-04" db="EMBL/GenBank/DDBJ databases">
        <title>The genome of Intoshia linei affirms orthonectids as highly simplified spiralians.</title>
        <authorList>
            <person name="Mikhailov K.V."/>
            <person name="Slusarev G.S."/>
            <person name="Nikitin M.A."/>
            <person name="Logacheva M.D."/>
            <person name="Penin A."/>
            <person name="Aleoshin V."/>
            <person name="Panchin Y.V."/>
        </authorList>
    </citation>
    <scope>NUCLEOTIDE SEQUENCE [LARGE SCALE GENOMIC DNA]</scope>
    <source>
        <strain evidence="6">Intl2013</strain>
        <tissue evidence="6">Whole animal</tissue>
    </source>
</reference>
<dbReference type="InterPro" id="IPR000315">
    <property type="entry name" value="Znf_B-box"/>
</dbReference>
<dbReference type="InterPro" id="IPR047153">
    <property type="entry name" value="TRIM45/56/19-like"/>
</dbReference>
<protein>
    <recommendedName>
        <fullName evidence="5">B box-type domain-containing protein</fullName>
    </recommendedName>
</protein>
<dbReference type="EMBL" id="LWCA01000538">
    <property type="protein sequence ID" value="OAF67965.1"/>
    <property type="molecule type" value="Genomic_DNA"/>
</dbReference>
<sequence>MNKLKKTEKLRKWKKLKNINYSLICNYCNNVYREPVNLPCGHTICKCCISNYKYLNKYNDEISQRYERLNINPADTWLDKDIQSNDGDSGLSGVNNRDKYLYPDAIKTFDVKSIDNSYIDNKNCLLFNENSVCPFCFEAIDGSIDLLSVDENLIQIIKQYSVSNANDKSDTESIFKQLIPQFSSKFKNIDQCQICLQHDANQFCTSCKISYCLTCKNQYHPQQGLLKLHNFISCELTYRSFNNTYSNSQESVEVESNLVSNESGIFNSESSFNLCTLHNENVDPNLYCQDCGYFICDSCILNLNHKKHNVQNVDIAYILEKKHIKKLLTHLSEKAKDVSQLNHNVDDRLHEFEEECAKTEKCWSNFGNIIIQSIEGKFKELKSKLNNHFEKIYLKNKYNNEKSSSQIDNVKEKLKNCIYNLKNQSKFEFMLESKTRNCEIIKLISNLDKCFVRYNRGETDEIYNTLYSNLIPCIKEINESINIASCAMDKISNKFENDAIIKITDYSTSKNSINISWKMANIIENIDFKIICNPIYAIKNDTNLKVKNSFITSNYFLKIDQLDFNQVYSIVICTINNDHKSDIIYFFTPPESTFTHTLTKNVNYNSNLRTISFDNNAVVSCNVCFTNGSHNWMYRMNEYKDDKICMGVQEIIEDEILTFTYCMLLECNEIKIMDKQLCVMKKGVNIKKDCTLGIHLNIKRKFIEFYVNTLFICNLLIPQSSFTPIISAKFSTLTLIPGISHLE</sequence>
<keyword evidence="7" id="KW-1185">Reference proteome</keyword>
<comment type="caution">
    <text evidence="6">The sequence shown here is derived from an EMBL/GenBank/DDBJ whole genome shotgun (WGS) entry which is preliminary data.</text>
</comment>
<keyword evidence="1" id="KW-0479">Metal-binding</keyword>
<dbReference type="InterPro" id="IPR017907">
    <property type="entry name" value="Znf_RING_CS"/>
</dbReference>
<evidence type="ECO:0000256" key="3">
    <source>
        <dbReference type="ARBA" id="ARBA00022833"/>
    </source>
</evidence>
<accession>A0A177B141</accession>
<dbReference type="GO" id="GO:0061630">
    <property type="term" value="F:ubiquitin protein ligase activity"/>
    <property type="evidence" value="ECO:0007669"/>
    <property type="project" value="TreeGrafter"/>
</dbReference>
<organism evidence="6 7">
    <name type="scientific">Intoshia linei</name>
    <dbReference type="NCBI Taxonomy" id="1819745"/>
    <lineage>
        <taxon>Eukaryota</taxon>
        <taxon>Metazoa</taxon>
        <taxon>Spiralia</taxon>
        <taxon>Lophotrochozoa</taxon>
        <taxon>Mesozoa</taxon>
        <taxon>Orthonectida</taxon>
        <taxon>Rhopaluridae</taxon>
        <taxon>Intoshia</taxon>
    </lineage>
</organism>
<dbReference type="AlphaFoldDB" id="A0A177B141"/>
<evidence type="ECO:0000313" key="7">
    <source>
        <dbReference type="Proteomes" id="UP000078046"/>
    </source>
</evidence>
<dbReference type="InterPro" id="IPR001841">
    <property type="entry name" value="Znf_RING"/>
</dbReference>
<dbReference type="Pfam" id="PF00643">
    <property type="entry name" value="zf-B_box"/>
    <property type="match status" value="1"/>
</dbReference>
<name>A0A177B141_9BILA</name>
<proteinExistence type="predicted"/>
<gene>
    <name evidence="6" type="ORF">A3Q56_04299</name>
</gene>
<dbReference type="SUPFAM" id="SSF57845">
    <property type="entry name" value="B-box zinc-binding domain"/>
    <property type="match status" value="1"/>
</dbReference>
<dbReference type="Gene3D" id="3.30.40.10">
    <property type="entry name" value="Zinc/RING finger domain, C3HC4 (zinc finger)"/>
    <property type="match status" value="1"/>
</dbReference>
<keyword evidence="3" id="KW-0862">Zinc</keyword>
<dbReference type="GO" id="GO:0008270">
    <property type="term" value="F:zinc ion binding"/>
    <property type="evidence" value="ECO:0007669"/>
    <property type="project" value="UniProtKB-KW"/>
</dbReference>
<dbReference type="Gene3D" id="4.10.830.40">
    <property type="match status" value="1"/>
</dbReference>
<evidence type="ECO:0000256" key="4">
    <source>
        <dbReference type="PROSITE-ProRule" id="PRU00024"/>
    </source>
</evidence>
<evidence type="ECO:0000256" key="2">
    <source>
        <dbReference type="ARBA" id="ARBA00022771"/>
    </source>
</evidence>
<dbReference type="PROSITE" id="PS00518">
    <property type="entry name" value="ZF_RING_1"/>
    <property type="match status" value="1"/>
</dbReference>
<dbReference type="SUPFAM" id="SSF57850">
    <property type="entry name" value="RING/U-box"/>
    <property type="match status" value="1"/>
</dbReference>
<dbReference type="OrthoDB" id="6156957at2759"/>
<keyword evidence="2 4" id="KW-0863">Zinc-finger</keyword>
<dbReference type="PROSITE" id="PS50119">
    <property type="entry name" value="ZF_BBOX"/>
    <property type="match status" value="1"/>
</dbReference>
<dbReference type="PANTHER" id="PTHR25462">
    <property type="entry name" value="BONUS, ISOFORM C-RELATED"/>
    <property type="match status" value="1"/>
</dbReference>
<evidence type="ECO:0000259" key="5">
    <source>
        <dbReference type="PROSITE" id="PS50119"/>
    </source>
</evidence>
<dbReference type="SMART" id="SM00184">
    <property type="entry name" value="RING"/>
    <property type="match status" value="1"/>
</dbReference>
<evidence type="ECO:0000256" key="1">
    <source>
        <dbReference type="ARBA" id="ARBA00022723"/>
    </source>
</evidence>
<dbReference type="InterPro" id="IPR013083">
    <property type="entry name" value="Znf_RING/FYVE/PHD"/>
</dbReference>